<evidence type="ECO:0000313" key="2">
    <source>
        <dbReference type="EMBL" id="SFQ61838.1"/>
    </source>
</evidence>
<accession>A0A1I5ZZK0</accession>
<organism evidence="2 3">
    <name type="scientific">Halopseudomonas formosensis</name>
    <dbReference type="NCBI Taxonomy" id="1002526"/>
    <lineage>
        <taxon>Bacteria</taxon>
        <taxon>Pseudomonadati</taxon>
        <taxon>Pseudomonadota</taxon>
        <taxon>Gammaproteobacteria</taxon>
        <taxon>Pseudomonadales</taxon>
        <taxon>Pseudomonadaceae</taxon>
        <taxon>Halopseudomonas</taxon>
    </lineage>
</organism>
<dbReference type="Proteomes" id="UP000242815">
    <property type="component" value="Unassembled WGS sequence"/>
</dbReference>
<dbReference type="AlphaFoldDB" id="A0A1I5ZZK0"/>
<dbReference type="STRING" id="1002526.SAMN05216578_101432"/>
<sequence length="442" mass="48056">MHTEHTSGRRILLPVILSLTVASQASAWELASGSNGHLNFEVNGAAGIFHSDKRYNMDGAVDAGDVSWREAYLEYGLHFGYRSTLGRWDGALTALSSGTWGDGDAAGFSNGSERETELEQAWLRWSSDQLLSALGADGLVISAGRQAATLGDGFILGTDMVSMGRGLGDEFDRGGAYYLGGRTAFDRTAIVTVGGAEGWRGDLMYLRSDNPFQAEMEMAVANIEHVGENATFGLSAFKGLDVEQRYAEALGLEERDGMKVYSARFQGNAGIEQLFLSGEYAHQRVDSGTENAWYLETGWTFTERAWQPALTYRYSQFSTGYDPLFYGFTRGFGTWYQGEVAANYAGPFSSNAKVHHLGLLLNPREDLSIGLAAFDFSTRDTSEGDLSGQELDLYAEWAATDHISLIPLVGLFSPEKSAAEGGTQLGGRGDNLYAQLLMFVSF</sequence>
<dbReference type="RefSeq" id="WP_235818546.1">
    <property type="nucleotide sequence ID" value="NZ_FOYD01000001.1"/>
</dbReference>
<evidence type="ECO:0000256" key="1">
    <source>
        <dbReference type="SAM" id="SignalP"/>
    </source>
</evidence>
<feature type="chain" id="PRO_5017222976" description="Alginate export" evidence="1">
    <location>
        <begin position="28"/>
        <end position="442"/>
    </location>
</feature>
<dbReference type="EMBL" id="FOYD01000001">
    <property type="protein sequence ID" value="SFQ61838.1"/>
    <property type="molecule type" value="Genomic_DNA"/>
</dbReference>
<evidence type="ECO:0008006" key="4">
    <source>
        <dbReference type="Google" id="ProtNLM"/>
    </source>
</evidence>
<gene>
    <name evidence="2" type="ORF">SAMN05216578_101432</name>
</gene>
<reference evidence="2 3" key="1">
    <citation type="submission" date="2016-10" db="EMBL/GenBank/DDBJ databases">
        <authorList>
            <person name="de Groot N.N."/>
        </authorList>
    </citation>
    <scope>NUCLEOTIDE SEQUENCE [LARGE SCALE GENOMIC DNA]</scope>
    <source>
        <strain evidence="2 3">JCM 18415</strain>
    </source>
</reference>
<keyword evidence="1" id="KW-0732">Signal</keyword>
<feature type="signal peptide" evidence="1">
    <location>
        <begin position="1"/>
        <end position="27"/>
    </location>
</feature>
<evidence type="ECO:0000313" key="3">
    <source>
        <dbReference type="Proteomes" id="UP000242815"/>
    </source>
</evidence>
<protein>
    <recommendedName>
        <fullName evidence="4">Alginate export</fullName>
    </recommendedName>
</protein>
<name>A0A1I5ZZK0_9GAMM</name>
<proteinExistence type="predicted"/>